<dbReference type="OrthoDB" id="689767at2759"/>
<accession>A0A8T3AHE3</accession>
<sequence length="426" mass="45944">MASVCINNVAMSPEKFLDCPPVQPSCGWLSPSLSFSRDFADGNGKNGGEKSDREGSVMDFADFEFRLNDPVTMMSADELFVDGKLVPLHLVPLQPAAEPELEIRSSDSIHSRCVEKVSGSDHLYSFSPKAPRCSGVLKELLCMKRVQSTDAESQKPVTASSKVSNAKSLKHLLRLNSRSPSIDSNLGFQTLRDTDYESVSISSARASLSSSSSSGADNEYVPRLSLDSDKITPLPMSPCRNRSRARVAKARSLAFRRPSELSAGGNIAAMRIGLSSTRWASESDLEGHTAFRAGRSSLMLHSSESDDLPSPLKPLMDSPRLNASGKVIFQGLERSSSSPNISNGDPRSRPRGMVRSRSASLMVTPVLNVPFCNLRSTAKPASVSGFGQLFSHPKREKDGSSAAKYSISNSNSFSKTKCEKSVTPGI</sequence>
<proteinExistence type="predicted"/>
<dbReference type="PANTHER" id="PTHR31722:SF0">
    <property type="entry name" value="OS06G0675200 PROTEIN"/>
    <property type="match status" value="1"/>
</dbReference>
<comment type="caution">
    <text evidence="2">The sequence shown here is derived from an EMBL/GenBank/DDBJ whole genome shotgun (WGS) entry which is preliminary data.</text>
</comment>
<dbReference type="AlphaFoldDB" id="A0A8T3AHE3"/>
<dbReference type="Proteomes" id="UP000829196">
    <property type="component" value="Unassembled WGS sequence"/>
</dbReference>
<reference evidence="2" key="1">
    <citation type="journal article" date="2022" name="Front. Genet.">
        <title>Chromosome-Scale Assembly of the Dendrobium nobile Genome Provides Insights Into the Molecular Mechanism of the Biosynthesis of the Medicinal Active Ingredient of Dendrobium.</title>
        <authorList>
            <person name="Xu Q."/>
            <person name="Niu S.-C."/>
            <person name="Li K.-L."/>
            <person name="Zheng P.-J."/>
            <person name="Zhang X.-J."/>
            <person name="Jia Y."/>
            <person name="Liu Y."/>
            <person name="Niu Y.-X."/>
            <person name="Yu L.-H."/>
            <person name="Chen D.-F."/>
            <person name="Zhang G.-Q."/>
        </authorList>
    </citation>
    <scope>NUCLEOTIDE SEQUENCE</scope>
    <source>
        <tissue evidence="2">Leaf</tissue>
    </source>
</reference>
<name>A0A8T3AHE3_DENNO</name>
<evidence type="ECO:0000313" key="2">
    <source>
        <dbReference type="EMBL" id="KAI0495659.1"/>
    </source>
</evidence>
<gene>
    <name evidence="2" type="ORF">KFK09_021962</name>
</gene>
<organism evidence="2 3">
    <name type="scientific">Dendrobium nobile</name>
    <name type="common">Orchid</name>
    <dbReference type="NCBI Taxonomy" id="94219"/>
    <lineage>
        <taxon>Eukaryota</taxon>
        <taxon>Viridiplantae</taxon>
        <taxon>Streptophyta</taxon>
        <taxon>Embryophyta</taxon>
        <taxon>Tracheophyta</taxon>
        <taxon>Spermatophyta</taxon>
        <taxon>Magnoliopsida</taxon>
        <taxon>Liliopsida</taxon>
        <taxon>Asparagales</taxon>
        <taxon>Orchidaceae</taxon>
        <taxon>Epidendroideae</taxon>
        <taxon>Malaxideae</taxon>
        <taxon>Dendrobiinae</taxon>
        <taxon>Dendrobium</taxon>
    </lineage>
</organism>
<protein>
    <submittedName>
        <fullName evidence="2">Uncharacterized protein</fullName>
    </submittedName>
</protein>
<feature type="region of interest" description="Disordered" evidence="1">
    <location>
        <begin position="332"/>
        <end position="357"/>
    </location>
</feature>
<keyword evidence="3" id="KW-1185">Reference proteome</keyword>
<dbReference type="PANTHER" id="PTHR31722">
    <property type="entry name" value="OS06G0675200 PROTEIN"/>
    <property type="match status" value="1"/>
</dbReference>
<dbReference type="EMBL" id="JAGYWB010000016">
    <property type="protein sequence ID" value="KAI0495659.1"/>
    <property type="molecule type" value="Genomic_DNA"/>
</dbReference>
<evidence type="ECO:0000313" key="3">
    <source>
        <dbReference type="Proteomes" id="UP000829196"/>
    </source>
</evidence>
<evidence type="ECO:0000256" key="1">
    <source>
        <dbReference type="SAM" id="MobiDB-lite"/>
    </source>
</evidence>
<feature type="compositionally biased region" description="Polar residues" evidence="1">
    <location>
        <begin position="333"/>
        <end position="345"/>
    </location>
</feature>